<keyword evidence="1" id="KW-0812">Transmembrane</keyword>
<protein>
    <submittedName>
        <fullName evidence="2">Uncharacterized protein</fullName>
    </submittedName>
</protein>
<dbReference type="OrthoDB" id="4377331at2"/>
<evidence type="ECO:0000313" key="2">
    <source>
        <dbReference type="EMBL" id="GED97117.1"/>
    </source>
</evidence>
<evidence type="ECO:0000256" key="1">
    <source>
        <dbReference type="SAM" id="Phobius"/>
    </source>
</evidence>
<organism evidence="2 3">
    <name type="scientific">Gordonia crocea</name>
    <dbReference type="NCBI Taxonomy" id="589162"/>
    <lineage>
        <taxon>Bacteria</taxon>
        <taxon>Bacillati</taxon>
        <taxon>Actinomycetota</taxon>
        <taxon>Actinomycetes</taxon>
        <taxon>Mycobacteriales</taxon>
        <taxon>Gordoniaceae</taxon>
        <taxon>Gordonia</taxon>
    </lineage>
</organism>
<sequence length="416" mass="44381">MDSSDPYLRVILAGFAGAIGLTVAAVSTNTAVRIIAIVAAFLVVAALVWSLRKTHPREARITVAVVAALSLAVGIGVAVVVGASDNPVAPRVGDPGFVPNAAKTADDRIAANPNARLAAALERADRLVPRGSATVLRVGIDGDRISLDVFDPRNGDSVSTSFSESSGWSREYRRRATDRNTFSRAEVARMDLDKARPQVLAMTTALKADLTHQHASDGITVKRRYQDHKLVGEFSLSGNEIEVDDQGHVADTADAAWLATVVPLAQRVMVANGLDPDAPIVNRFDFRAYDDAASSISASSVQNSGGFVIRFASGPVDEIVVVPGNFPLVRRTDRSYTQPGFALTALRTETLLKVRDDIMARAKSPAYDTELVGLEVGRVPGADRTTPAIRMQVGPSSDRPGGIYTMDGVFMRTGRY</sequence>
<feature type="transmembrane region" description="Helical" evidence="1">
    <location>
        <begin position="7"/>
        <end position="26"/>
    </location>
</feature>
<dbReference type="Proteomes" id="UP000444980">
    <property type="component" value="Unassembled WGS sequence"/>
</dbReference>
<keyword evidence="3" id="KW-1185">Reference proteome</keyword>
<comment type="caution">
    <text evidence="2">The sequence shown here is derived from an EMBL/GenBank/DDBJ whole genome shotgun (WGS) entry which is preliminary data.</text>
</comment>
<feature type="transmembrane region" description="Helical" evidence="1">
    <location>
        <begin position="32"/>
        <end position="51"/>
    </location>
</feature>
<dbReference type="EMBL" id="BJOU01000001">
    <property type="protein sequence ID" value="GED97117.1"/>
    <property type="molecule type" value="Genomic_DNA"/>
</dbReference>
<reference evidence="3" key="1">
    <citation type="submission" date="2019-06" db="EMBL/GenBank/DDBJ databases">
        <title>Gordonia isolated from sludge of a wastewater treatment plant.</title>
        <authorList>
            <person name="Tamura T."/>
            <person name="Aoyama K."/>
            <person name="Kang Y."/>
            <person name="Saito S."/>
            <person name="Akiyama N."/>
            <person name="Yazawa K."/>
            <person name="Gonoi T."/>
            <person name="Mikami Y."/>
        </authorList>
    </citation>
    <scope>NUCLEOTIDE SEQUENCE [LARGE SCALE GENOMIC DNA]</scope>
    <source>
        <strain evidence="3">NBRC 107697</strain>
    </source>
</reference>
<gene>
    <name evidence="2" type="ORF">nbrc107697_11560</name>
</gene>
<accession>A0A7I9UV66</accession>
<evidence type="ECO:0000313" key="3">
    <source>
        <dbReference type="Proteomes" id="UP000444980"/>
    </source>
</evidence>
<keyword evidence="1" id="KW-1133">Transmembrane helix</keyword>
<dbReference type="RefSeq" id="WP_161926485.1">
    <property type="nucleotide sequence ID" value="NZ_BJOU01000001.1"/>
</dbReference>
<proteinExistence type="predicted"/>
<dbReference type="AlphaFoldDB" id="A0A7I9UV66"/>
<name>A0A7I9UV66_9ACTN</name>
<feature type="transmembrane region" description="Helical" evidence="1">
    <location>
        <begin position="63"/>
        <end position="83"/>
    </location>
</feature>
<keyword evidence="1" id="KW-0472">Membrane</keyword>